<feature type="region of interest" description="Disordered" evidence="1">
    <location>
        <begin position="1"/>
        <end position="26"/>
    </location>
</feature>
<feature type="region of interest" description="Disordered" evidence="1">
    <location>
        <begin position="32"/>
        <end position="51"/>
    </location>
</feature>
<keyword evidence="3" id="KW-1185">Reference proteome</keyword>
<evidence type="ECO:0000313" key="3">
    <source>
        <dbReference type="Proteomes" id="UP001595833"/>
    </source>
</evidence>
<dbReference type="Proteomes" id="UP001595833">
    <property type="component" value="Unassembled WGS sequence"/>
</dbReference>
<proteinExistence type="predicted"/>
<sequence>MADEGIHWTGRPIAPDGGPELSSTDVDATWFRERTGEDPLPSRPLSTTWLRPGAHVPPGKLSEDLVIPTVVDAEAEPAERIAMRSASEPPGGNGPVVGTVTDAPPR</sequence>
<evidence type="ECO:0000256" key="1">
    <source>
        <dbReference type="SAM" id="MobiDB-lite"/>
    </source>
</evidence>
<feature type="region of interest" description="Disordered" evidence="1">
    <location>
        <begin position="82"/>
        <end position="106"/>
    </location>
</feature>
<dbReference type="EMBL" id="JBHSJB010000053">
    <property type="protein sequence ID" value="MFC5060374.1"/>
    <property type="molecule type" value="Genomic_DNA"/>
</dbReference>
<dbReference type="RefSeq" id="WP_344037344.1">
    <property type="nucleotide sequence ID" value="NZ_BAAAKE010000007.1"/>
</dbReference>
<gene>
    <name evidence="2" type="ORF">ACFPFM_42250</name>
</gene>
<organism evidence="2 3">
    <name type="scientific">Saccharothrix xinjiangensis</name>
    <dbReference type="NCBI Taxonomy" id="204798"/>
    <lineage>
        <taxon>Bacteria</taxon>
        <taxon>Bacillati</taxon>
        <taxon>Actinomycetota</taxon>
        <taxon>Actinomycetes</taxon>
        <taxon>Pseudonocardiales</taxon>
        <taxon>Pseudonocardiaceae</taxon>
        <taxon>Saccharothrix</taxon>
    </lineage>
</organism>
<feature type="compositionally biased region" description="Low complexity" evidence="1">
    <location>
        <begin position="96"/>
        <end position="106"/>
    </location>
</feature>
<comment type="caution">
    <text evidence="2">The sequence shown here is derived from an EMBL/GenBank/DDBJ whole genome shotgun (WGS) entry which is preliminary data.</text>
</comment>
<evidence type="ECO:0000313" key="2">
    <source>
        <dbReference type="EMBL" id="MFC5060374.1"/>
    </source>
</evidence>
<protein>
    <submittedName>
        <fullName evidence="2">Uncharacterized protein</fullName>
    </submittedName>
</protein>
<reference evidence="3" key="1">
    <citation type="journal article" date="2019" name="Int. J. Syst. Evol. Microbiol.">
        <title>The Global Catalogue of Microorganisms (GCM) 10K type strain sequencing project: providing services to taxonomists for standard genome sequencing and annotation.</title>
        <authorList>
            <consortium name="The Broad Institute Genomics Platform"/>
            <consortium name="The Broad Institute Genome Sequencing Center for Infectious Disease"/>
            <person name="Wu L."/>
            <person name="Ma J."/>
        </authorList>
    </citation>
    <scope>NUCLEOTIDE SEQUENCE [LARGE SCALE GENOMIC DNA]</scope>
    <source>
        <strain evidence="3">KCTC 12848</strain>
    </source>
</reference>
<accession>A0ABV9YG63</accession>
<name>A0ABV9YG63_9PSEU</name>